<keyword evidence="2" id="KW-1185">Reference proteome</keyword>
<evidence type="ECO:0000313" key="2">
    <source>
        <dbReference type="Proteomes" id="UP000093000"/>
    </source>
</evidence>
<dbReference type="InParanoid" id="A0A1C7MUA9"/>
<organism evidence="1 2">
    <name type="scientific">Choanephora cucurbitarum</name>
    <dbReference type="NCBI Taxonomy" id="101091"/>
    <lineage>
        <taxon>Eukaryota</taxon>
        <taxon>Fungi</taxon>
        <taxon>Fungi incertae sedis</taxon>
        <taxon>Mucoromycota</taxon>
        <taxon>Mucoromycotina</taxon>
        <taxon>Mucoromycetes</taxon>
        <taxon>Mucorales</taxon>
        <taxon>Mucorineae</taxon>
        <taxon>Choanephoraceae</taxon>
        <taxon>Choanephoroideae</taxon>
        <taxon>Choanephora</taxon>
    </lineage>
</organism>
<dbReference type="EMBL" id="LUGH01002163">
    <property type="protein sequence ID" value="OBZ80413.1"/>
    <property type="molecule type" value="Genomic_DNA"/>
</dbReference>
<feature type="non-terminal residue" evidence="1">
    <location>
        <position position="86"/>
    </location>
</feature>
<protein>
    <submittedName>
        <fullName evidence="1">Uncharacterized protein</fullName>
    </submittedName>
</protein>
<dbReference type="Proteomes" id="UP000093000">
    <property type="component" value="Unassembled WGS sequence"/>
</dbReference>
<evidence type="ECO:0000313" key="1">
    <source>
        <dbReference type="EMBL" id="OBZ80413.1"/>
    </source>
</evidence>
<dbReference type="AlphaFoldDB" id="A0A1C7MUA9"/>
<gene>
    <name evidence="1" type="ORF">A0J61_11538</name>
</gene>
<reference evidence="1 2" key="1">
    <citation type="submission" date="2016-03" db="EMBL/GenBank/DDBJ databases">
        <title>Choanephora cucurbitarum.</title>
        <authorList>
            <person name="Min B."/>
            <person name="Park H."/>
            <person name="Park J.-H."/>
            <person name="Shin H.-D."/>
            <person name="Choi I.-G."/>
        </authorList>
    </citation>
    <scope>NUCLEOTIDE SEQUENCE [LARGE SCALE GENOMIC DNA]</scope>
    <source>
        <strain evidence="1 2">KUS-F28377</strain>
    </source>
</reference>
<name>A0A1C7MUA9_9FUNG</name>
<sequence length="86" mass="10080">MDSLNLKFKKYWLEEAPHDYNIVSYIKSYVRANPDCEKKKAHEDFSADLDLLLSFLDDGNAKDGIIDCQKQLKHANNNKKLNEFWS</sequence>
<comment type="caution">
    <text evidence="1">The sequence shown here is derived from an EMBL/GenBank/DDBJ whole genome shotgun (WGS) entry which is preliminary data.</text>
</comment>
<proteinExistence type="predicted"/>
<accession>A0A1C7MUA9</accession>